<protein>
    <recommendedName>
        <fullName evidence="3">ubiquitinyl hydrolase 1</fullName>
        <ecNumber evidence="3">3.4.19.12</ecNumber>
    </recommendedName>
</protein>
<evidence type="ECO:0000256" key="8">
    <source>
        <dbReference type="SAM" id="MobiDB-lite"/>
    </source>
</evidence>
<dbReference type="PROSITE" id="PS50235">
    <property type="entry name" value="USP_3"/>
    <property type="match status" value="1"/>
</dbReference>
<evidence type="ECO:0000256" key="3">
    <source>
        <dbReference type="ARBA" id="ARBA00012759"/>
    </source>
</evidence>
<accession>A0A9P7GI28</accession>
<dbReference type="OrthoDB" id="2020758at2759"/>
<feature type="domain" description="USP" evidence="9">
    <location>
        <begin position="118"/>
        <end position="589"/>
    </location>
</feature>
<evidence type="ECO:0000256" key="1">
    <source>
        <dbReference type="ARBA" id="ARBA00000707"/>
    </source>
</evidence>
<keyword evidence="7" id="KW-0788">Thiol protease</keyword>
<evidence type="ECO:0000256" key="4">
    <source>
        <dbReference type="ARBA" id="ARBA00022670"/>
    </source>
</evidence>
<evidence type="ECO:0000259" key="9">
    <source>
        <dbReference type="PROSITE" id="PS50235"/>
    </source>
</evidence>
<dbReference type="Proteomes" id="UP000717328">
    <property type="component" value="Unassembled WGS sequence"/>
</dbReference>
<dbReference type="GO" id="GO:0016579">
    <property type="term" value="P:protein deubiquitination"/>
    <property type="evidence" value="ECO:0007669"/>
    <property type="project" value="InterPro"/>
</dbReference>
<comment type="similarity">
    <text evidence="2">Belongs to the peptidase C19 family.</text>
</comment>
<dbReference type="InterPro" id="IPR050164">
    <property type="entry name" value="Peptidase_C19"/>
</dbReference>
<feature type="compositionally biased region" description="Polar residues" evidence="8">
    <location>
        <begin position="699"/>
        <end position="711"/>
    </location>
</feature>
<evidence type="ECO:0000256" key="2">
    <source>
        <dbReference type="ARBA" id="ARBA00009085"/>
    </source>
</evidence>
<evidence type="ECO:0000313" key="11">
    <source>
        <dbReference type="Proteomes" id="UP000717328"/>
    </source>
</evidence>
<dbReference type="GO" id="GO:0006508">
    <property type="term" value="P:proteolysis"/>
    <property type="evidence" value="ECO:0007669"/>
    <property type="project" value="UniProtKB-KW"/>
</dbReference>
<keyword evidence="6" id="KW-0378">Hydrolase</keyword>
<dbReference type="PANTHER" id="PTHR24006">
    <property type="entry name" value="UBIQUITIN CARBOXYL-TERMINAL HYDROLASE"/>
    <property type="match status" value="1"/>
</dbReference>
<dbReference type="GO" id="GO:0005829">
    <property type="term" value="C:cytosol"/>
    <property type="evidence" value="ECO:0007669"/>
    <property type="project" value="TreeGrafter"/>
</dbReference>
<dbReference type="CDD" id="cd02662">
    <property type="entry name" value="Peptidase_C19F"/>
    <property type="match status" value="1"/>
</dbReference>
<evidence type="ECO:0000256" key="5">
    <source>
        <dbReference type="ARBA" id="ARBA00022786"/>
    </source>
</evidence>
<keyword evidence="4" id="KW-0645">Protease</keyword>
<feature type="compositionally biased region" description="Polar residues" evidence="8">
    <location>
        <begin position="647"/>
        <end position="660"/>
    </location>
</feature>
<comment type="catalytic activity">
    <reaction evidence="1">
        <text>Thiol-dependent hydrolysis of ester, thioester, amide, peptide and isopeptide bonds formed by the C-terminal Gly of ubiquitin (a 76-residue protein attached to proteins as an intracellular targeting signal).</text>
        <dbReference type="EC" id="3.4.19.12"/>
    </reaction>
</comment>
<organism evidence="10 11">
    <name type="scientific">Sphagnurus paluster</name>
    <dbReference type="NCBI Taxonomy" id="117069"/>
    <lineage>
        <taxon>Eukaryota</taxon>
        <taxon>Fungi</taxon>
        <taxon>Dikarya</taxon>
        <taxon>Basidiomycota</taxon>
        <taxon>Agaricomycotina</taxon>
        <taxon>Agaricomycetes</taxon>
        <taxon>Agaricomycetidae</taxon>
        <taxon>Agaricales</taxon>
        <taxon>Tricholomatineae</taxon>
        <taxon>Lyophyllaceae</taxon>
        <taxon>Sphagnurus</taxon>
    </lineage>
</organism>
<dbReference type="InterPro" id="IPR038765">
    <property type="entry name" value="Papain-like_cys_pep_sf"/>
</dbReference>
<reference evidence="10" key="1">
    <citation type="submission" date="2021-02" db="EMBL/GenBank/DDBJ databases">
        <authorList>
            <person name="Nieuwenhuis M."/>
            <person name="Van De Peppel L.J.J."/>
        </authorList>
    </citation>
    <scope>NUCLEOTIDE SEQUENCE</scope>
    <source>
        <strain evidence="10">D49</strain>
    </source>
</reference>
<dbReference type="InterPro" id="IPR028889">
    <property type="entry name" value="USP"/>
</dbReference>
<dbReference type="EC" id="3.4.19.12" evidence="3"/>
<feature type="region of interest" description="Disordered" evidence="8">
    <location>
        <begin position="504"/>
        <end position="557"/>
    </location>
</feature>
<reference evidence="10" key="2">
    <citation type="submission" date="2021-10" db="EMBL/GenBank/DDBJ databases">
        <title>Phylogenomics reveals ancestral predisposition of the termite-cultivated fungus Termitomyces towards a domesticated lifestyle.</title>
        <authorList>
            <person name="Auxier B."/>
            <person name="Grum-Grzhimaylo A."/>
            <person name="Cardenas M.E."/>
            <person name="Lodge J.D."/>
            <person name="Laessoe T."/>
            <person name="Pedersen O."/>
            <person name="Smith M.E."/>
            <person name="Kuyper T.W."/>
            <person name="Franco-Molano E.A."/>
            <person name="Baroni T.J."/>
            <person name="Aanen D.K."/>
        </authorList>
    </citation>
    <scope>NUCLEOTIDE SEQUENCE</scope>
    <source>
        <strain evidence="10">D49</strain>
    </source>
</reference>
<dbReference type="InterPro" id="IPR001394">
    <property type="entry name" value="Peptidase_C19_UCH"/>
</dbReference>
<comment type="caution">
    <text evidence="10">The sequence shown here is derived from an EMBL/GenBank/DDBJ whole genome shotgun (WGS) entry which is preliminary data.</text>
</comment>
<keyword evidence="11" id="KW-1185">Reference proteome</keyword>
<feature type="compositionally biased region" description="Pro residues" evidence="8">
    <location>
        <begin position="514"/>
        <end position="523"/>
    </location>
</feature>
<feature type="compositionally biased region" description="Low complexity" evidence="8">
    <location>
        <begin position="673"/>
        <end position="688"/>
    </location>
</feature>
<sequence>MLLSDDLRDWYIEILSSELFRQTAPLLVLILVPTLFVLVATNAELGSLFNNLIMGLDGFGAFLPWNWSSDSSTHPNGSSRSPDRKKPRKAVRTRAEQIAMNGIATRDTDYDSDHGYYPGLVNVSGTYCFMNSTLQALASLTYLQPHIDAIHAKAEALDVPSPVIDALQELFRKLNKPKSSYHSIRPYEIIDVLSKQTEGRPSSLLNSREHQDAQELFQLLSECIKNEIAAVDKEGYRDRGLGGLSQASETNKEIGKSVFDGLTANRRSCVVCGYTEAVMHFALDNWQLAVPRLASSCRLEDCLEDYTALEVLHDCICRKCSMIATQRRLRDEIRTLEEATRPELKPSLSKKKRLKDVRKMERRVTAALEEGRIEDDIPDVRMEKVFSKASTKQAMIARPPRVLALHINRSVHYGQYASKNTVRVHFPEVLDLTPYTTSGSLSVVPTSAISTPPPVVPRSTTPTPATYAHPRTLYRLAAVVCHYGQHSFGHYICFRRKPRNPALPPHQRWAPPRLIDPPLPDPIPDAESDSDGSDVASPQPQYVWEDEEERRPRPGRGWMRISDDAVRECGLETVLAEGTGAFMLYYERVELPRAGVYAVRAGNVSEETLKPEMRTVDLNGSVGSLISEVGFGVMRVGVDKARVNHNGNGSVGQANGSANPGISVGSVPGPRIVRSVAAGRRRSASAVPSDRESKGMSMSLDQLTRGQTTPISSSLSNGNGLSHLLNGNGSALQDHSSATMAASAPSLLALPPKRPLSPLPSSTSPPQTIPAPNQNKKHTPRNHVPNPASFVGLKA</sequence>
<evidence type="ECO:0000313" key="10">
    <source>
        <dbReference type="EMBL" id="KAG5650089.1"/>
    </source>
</evidence>
<name>A0A9P7GI28_9AGAR</name>
<evidence type="ECO:0000256" key="7">
    <source>
        <dbReference type="ARBA" id="ARBA00022807"/>
    </source>
</evidence>
<proteinExistence type="inferred from homology"/>
<dbReference type="Pfam" id="PF00443">
    <property type="entry name" value="UCH"/>
    <property type="match status" value="1"/>
</dbReference>
<dbReference type="AlphaFoldDB" id="A0A9P7GI28"/>
<gene>
    <name evidence="10" type="ORF">H0H81_000806</name>
</gene>
<dbReference type="EMBL" id="JABCKI010000564">
    <property type="protein sequence ID" value="KAG5650089.1"/>
    <property type="molecule type" value="Genomic_DNA"/>
</dbReference>
<dbReference type="InterPro" id="IPR018200">
    <property type="entry name" value="USP_CS"/>
</dbReference>
<feature type="region of interest" description="Disordered" evidence="8">
    <location>
        <begin position="647"/>
        <end position="795"/>
    </location>
</feature>
<dbReference type="PANTHER" id="PTHR24006:SF888">
    <property type="entry name" value="UBIQUITIN CARBOXYL-TERMINAL HYDROLASE 30"/>
    <property type="match status" value="1"/>
</dbReference>
<keyword evidence="5" id="KW-0833">Ubl conjugation pathway</keyword>
<dbReference type="SUPFAM" id="SSF54001">
    <property type="entry name" value="Cysteine proteinases"/>
    <property type="match status" value="1"/>
</dbReference>
<dbReference type="GO" id="GO:0004843">
    <property type="term" value="F:cysteine-type deubiquitinase activity"/>
    <property type="evidence" value="ECO:0007669"/>
    <property type="project" value="UniProtKB-EC"/>
</dbReference>
<dbReference type="PROSITE" id="PS00973">
    <property type="entry name" value="USP_2"/>
    <property type="match status" value="1"/>
</dbReference>
<evidence type="ECO:0000256" key="6">
    <source>
        <dbReference type="ARBA" id="ARBA00022801"/>
    </source>
</evidence>
<feature type="compositionally biased region" description="Low complexity" evidence="8">
    <location>
        <begin position="759"/>
        <end position="772"/>
    </location>
</feature>
<dbReference type="GO" id="GO:0005634">
    <property type="term" value="C:nucleus"/>
    <property type="evidence" value="ECO:0007669"/>
    <property type="project" value="TreeGrafter"/>
</dbReference>
<dbReference type="Gene3D" id="3.90.70.10">
    <property type="entry name" value="Cysteine proteinases"/>
    <property type="match status" value="1"/>
</dbReference>
<feature type="compositionally biased region" description="Low complexity" evidence="8">
    <location>
        <begin position="712"/>
        <end position="751"/>
    </location>
</feature>